<dbReference type="Gene3D" id="1.20.1260.10">
    <property type="match status" value="1"/>
</dbReference>
<accession>A0ABU6A3D6</accession>
<dbReference type="InterPro" id="IPR009078">
    <property type="entry name" value="Ferritin-like_SF"/>
</dbReference>
<feature type="domain" description="Ferritin-like" evidence="1">
    <location>
        <begin position="16"/>
        <end position="199"/>
    </location>
</feature>
<protein>
    <submittedName>
        <fullName evidence="2">Ferritin-like fold-containing protein</fullName>
    </submittedName>
</protein>
<dbReference type="CDD" id="cd00657">
    <property type="entry name" value="Ferritin_like"/>
    <property type="match status" value="1"/>
</dbReference>
<reference evidence="2 3" key="1">
    <citation type="submission" date="2023-10" db="EMBL/GenBank/DDBJ databases">
        <title>Saccharopolyspora sp. nov., isolated from mangrove soil.</title>
        <authorList>
            <person name="Lu Y."/>
            <person name="Liu W."/>
        </authorList>
    </citation>
    <scope>NUCLEOTIDE SEQUENCE [LARGE SCALE GENOMIC DNA]</scope>
    <source>
        <strain evidence="2 3">S2-29</strain>
    </source>
</reference>
<proteinExistence type="predicted"/>
<dbReference type="RefSeq" id="WP_324263559.1">
    <property type="nucleotide sequence ID" value="NZ_JAWLNX010000001.1"/>
</dbReference>
<dbReference type="SUPFAM" id="SSF47240">
    <property type="entry name" value="Ferritin-like"/>
    <property type="match status" value="1"/>
</dbReference>
<dbReference type="Pfam" id="PF13794">
    <property type="entry name" value="MiaE_2"/>
    <property type="match status" value="1"/>
</dbReference>
<name>A0ABU6A3D6_9PSEU</name>
<gene>
    <name evidence="2" type="ORF">R4I43_01040</name>
</gene>
<dbReference type="Proteomes" id="UP001327093">
    <property type="component" value="Unassembled WGS sequence"/>
</dbReference>
<keyword evidence="3" id="KW-1185">Reference proteome</keyword>
<sequence>MNEADQRATMPGESDERYQEGVVDLLAALAYGELSAFDRLAEDARTAPTLTGRAALSSMAAAEIGHYRMLEQALADRGVAVDEAMRPFAQPFDAFNSSTAPHSWLESLVKAYVGDGLAADFYREVAEWLDADTRELVLTVLADTGHSAFAEREVQAACAEDRSLRDKLTLWGRRLLGEAITQAQYVVAERDALAELIITGSGDLTGIGAMFRRLQSNHTKRMGALGLG</sequence>
<organism evidence="2 3">
    <name type="scientific">Saccharopolyspora mangrovi</name>
    <dbReference type="NCBI Taxonomy" id="3082379"/>
    <lineage>
        <taxon>Bacteria</taxon>
        <taxon>Bacillati</taxon>
        <taxon>Actinomycetota</taxon>
        <taxon>Actinomycetes</taxon>
        <taxon>Pseudonocardiales</taxon>
        <taxon>Pseudonocardiaceae</taxon>
        <taxon>Saccharopolyspora</taxon>
    </lineage>
</organism>
<dbReference type="EMBL" id="JAWLNX010000001">
    <property type="protein sequence ID" value="MEB3365976.1"/>
    <property type="molecule type" value="Genomic_DNA"/>
</dbReference>
<dbReference type="InterPro" id="IPR012347">
    <property type="entry name" value="Ferritin-like"/>
</dbReference>
<dbReference type="InterPro" id="IPR059125">
    <property type="entry name" value="Ferritin_actino"/>
</dbReference>
<evidence type="ECO:0000313" key="3">
    <source>
        <dbReference type="Proteomes" id="UP001327093"/>
    </source>
</evidence>
<comment type="caution">
    <text evidence="2">The sequence shown here is derived from an EMBL/GenBank/DDBJ whole genome shotgun (WGS) entry which is preliminary data.</text>
</comment>
<evidence type="ECO:0000313" key="2">
    <source>
        <dbReference type="EMBL" id="MEB3365976.1"/>
    </source>
</evidence>
<evidence type="ECO:0000259" key="1">
    <source>
        <dbReference type="Pfam" id="PF13794"/>
    </source>
</evidence>